<protein>
    <submittedName>
        <fullName evidence="2">Uncharacterized protein</fullName>
    </submittedName>
</protein>
<evidence type="ECO:0000313" key="3">
    <source>
        <dbReference type="Proteomes" id="UP001176941"/>
    </source>
</evidence>
<keyword evidence="3" id="KW-1185">Reference proteome</keyword>
<evidence type="ECO:0000256" key="1">
    <source>
        <dbReference type="SAM" id="MobiDB-lite"/>
    </source>
</evidence>
<reference evidence="2" key="1">
    <citation type="submission" date="2023-04" db="EMBL/GenBank/DDBJ databases">
        <authorList>
            <consortium name="ELIXIR-Norway"/>
        </authorList>
    </citation>
    <scope>NUCLEOTIDE SEQUENCE [LARGE SCALE GENOMIC DNA]</scope>
</reference>
<feature type="region of interest" description="Disordered" evidence="1">
    <location>
        <begin position="70"/>
        <end position="111"/>
    </location>
</feature>
<organism evidence="2 3">
    <name type="scientific">Rangifer tarandus platyrhynchus</name>
    <name type="common">Svalbard reindeer</name>
    <dbReference type="NCBI Taxonomy" id="3082113"/>
    <lineage>
        <taxon>Eukaryota</taxon>
        <taxon>Metazoa</taxon>
        <taxon>Chordata</taxon>
        <taxon>Craniata</taxon>
        <taxon>Vertebrata</taxon>
        <taxon>Euteleostomi</taxon>
        <taxon>Mammalia</taxon>
        <taxon>Eutheria</taxon>
        <taxon>Laurasiatheria</taxon>
        <taxon>Artiodactyla</taxon>
        <taxon>Ruminantia</taxon>
        <taxon>Pecora</taxon>
        <taxon>Cervidae</taxon>
        <taxon>Odocoileinae</taxon>
        <taxon>Rangifer</taxon>
    </lineage>
</organism>
<dbReference type="Proteomes" id="UP001176941">
    <property type="component" value="Chromosome 11"/>
</dbReference>
<gene>
    <name evidence="2" type="ORF">MRATA1EN1_LOCUS3610</name>
</gene>
<name>A0ABN8XZT5_RANTA</name>
<dbReference type="EMBL" id="OX459947">
    <property type="protein sequence ID" value="CAI9154648.1"/>
    <property type="molecule type" value="Genomic_DNA"/>
</dbReference>
<accession>A0ABN8XZT5</accession>
<proteinExistence type="predicted"/>
<evidence type="ECO:0000313" key="2">
    <source>
        <dbReference type="EMBL" id="CAI9154648.1"/>
    </source>
</evidence>
<sequence length="111" mass="11931">MDNPSLLQRWLGENFNSQTHPVLKPRTPLSFLAPESMRLNPVARRGHPLRRPPQSQSVHGVHVQLQLSGALTPEDQEGAVVEGKAADPGQLKMPHGLTGSHWLPTAGPGGG</sequence>